<feature type="transmembrane region" description="Helical" evidence="6">
    <location>
        <begin position="269"/>
        <end position="291"/>
    </location>
</feature>
<evidence type="ECO:0000256" key="5">
    <source>
        <dbReference type="ARBA" id="ARBA00023136"/>
    </source>
</evidence>
<dbReference type="InterPro" id="IPR050833">
    <property type="entry name" value="Poly_Biosynth_Transport"/>
</dbReference>
<comment type="caution">
    <text evidence="7">The sequence shown here is derived from an EMBL/GenBank/DDBJ whole genome shotgun (WGS) entry which is preliminary data.</text>
</comment>
<evidence type="ECO:0000313" key="7">
    <source>
        <dbReference type="EMBL" id="CBI00061.1"/>
    </source>
</evidence>
<evidence type="ECO:0000256" key="6">
    <source>
        <dbReference type="SAM" id="Phobius"/>
    </source>
</evidence>
<keyword evidence="3 6" id="KW-0812">Transmembrane</keyword>
<evidence type="ECO:0000256" key="4">
    <source>
        <dbReference type="ARBA" id="ARBA00022989"/>
    </source>
</evidence>
<dbReference type="GO" id="GO:0005886">
    <property type="term" value="C:plasma membrane"/>
    <property type="evidence" value="ECO:0007669"/>
    <property type="project" value="UniProtKB-SubCell"/>
</dbReference>
<keyword evidence="5 6" id="KW-0472">Membrane</keyword>
<feature type="transmembrane region" description="Helical" evidence="6">
    <location>
        <begin position="206"/>
        <end position="226"/>
    </location>
</feature>
<dbReference type="EMBL" id="CABN01000086">
    <property type="protein sequence ID" value="CBI00061.1"/>
    <property type="molecule type" value="Genomic_DNA"/>
</dbReference>
<evidence type="ECO:0000256" key="2">
    <source>
        <dbReference type="ARBA" id="ARBA00022475"/>
    </source>
</evidence>
<feature type="transmembrane region" description="Helical" evidence="6">
    <location>
        <begin position="150"/>
        <end position="174"/>
    </location>
</feature>
<name>E6PYQ2_9ZZZZ</name>
<comment type="subcellular location">
    <subcellularLocation>
        <location evidence="1">Cell membrane</location>
        <topology evidence="1">Multi-pass membrane protein</topology>
    </subcellularLocation>
</comment>
<organism evidence="7">
    <name type="scientific">mine drainage metagenome</name>
    <dbReference type="NCBI Taxonomy" id="410659"/>
    <lineage>
        <taxon>unclassified sequences</taxon>
        <taxon>metagenomes</taxon>
        <taxon>ecological metagenomes</taxon>
    </lineage>
</organism>
<accession>E6PYQ2</accession>
<protein>
    <recommendedName>
        <fullName evidence="8">Polysaccharide biosynthesis protein</fullName>
    </recommendedName>
</protein>
<feature type="transmembrane region" description="Helical" evidence="6">
    <location>
        <begin position="321"/>
        <end position="350"/>
    </location>
</feature>
<evidence type="ECO:0000256" key="1">
    <source>
        <dbReference type="ARBA" id="ARBA00004651"/>
    </source>
</evidence>
<feature type="transmembrane region" description="Helical" evidence="6">
    <location>
        <begin position="70"/>
        <end position="97"/>
    </location>
</feature>
<keyword evidence="4 6" id="KW-1133">Transmembrane helix</keyword>
<feature type="transmembrane region" description="Helical" evidence="6">
    <location>
        <begin position="118"/>
        <end position="138"/>
    </location>
</feature>
<feature type="transmembrane region" description="Helical" evidence="6">
    <location>
        <begin position="362"/>
        <end position="381"/>
    </location>
</feature>
<gene>
    <name evidence="7" type="ORF">CARN3_1043</name>
</gene>
<sequence length="461" mass="51104">MPAGYVRIFHFALHSESTRKNVYSLTKVIDFFFPKMRHVVQFAVNQGIAVAGNLFYGLLCVRLLPVQDYAKFAIIFGFMGTLTVLMDSITTGTLAPLIGENIDDLGRIADYVASVRILTTRVFLFLAPVAALALLFILRKQHWGILTDLQIAAAVLAISWFARVGGTYSSVLLIRRDRVSYYRIQIMGSIGSFALLLLFWSMHRVNLYTCVLLNIAQVTVCAFGYFRRSYQILGTRGVPTALLQRAIVHLALPSVPSSVFYALQGQITLLLITLFGHSATSIANLGALARLGQILTFASQMNPVLIEPFFAKLRASQVRPLYLLAFFLAVISVSILTILAFLYPGVFLWILGPHYQELRLEAGLVVCGSSIYFLSGFLTVINTARRFVYWWSNIANIVLILLVQVLFILRYDLSTVRNLLKMNIGASLSSLAVCIAVGIYGFTFGPQKALQEGNPDVCAVD</sequence>
<dbReference type="AlphaFoldDB" id="E6PYQ2"/>
<dbReference type="PANTHER" id="PTHR30250:SF11">
    <property type="entry name" value="O-ANTIGEN TRANSPORTER-RELATED"/>
    <property type="match status" value="1"/>
</dbReference>
<feature type="transmembrane region" description="Helical" evidence="6">
    <location>
        <begin position="423"/>
        <end position="442"/>
    </location>
</feature>
<feature type="transmembrane region" description="Helical" evidence="6">
    <location>
        <begin position="42"/>
        <end position="64"/>
    </location>
</feature>
<dbReference type="PANTHER" id="PTHR30250">
    <property type="entry name" value="PST FAMILY PREDICTED COLANIC ACID TRANSPORTER"/>
    <property type="match status" value="1"/>
</dbReference>
<proteinExistence type="predicted"/>
<feature type="transmembrane region" description="Helical" evidence="6">
    <location>
        <begin position="181"/>
        <end position="200"/>
    </location>
</feature>
<feature type="transmembrane region" description="Helical" evidence="6">
    <location>
        <begin position="388"/>
        <end position="411"/>
    </location>
</feature>
<evidence type="ECO:0000256" key="3">
    <source>
        <dbReference type="ARBA" id="ARBA00022692"/>
    </source>
</evidence>
<reference evidence="7" key="1">
    <citation type="submission" date="2009-10" db="EMBL/GenBank/DDBJ databases">
        <title>Diversity of trophic interactions inside an arsenic-rich microbial ecosystem.</title>
        <authorList>
            <person name="Bertin P.N."/>
            <person name="Heinrich-Salmeron A."/>
            <person name="Pelletier E."/>
            <person name="Goulhen-Chollet F."/>
            <person name="Arsene-Ploetze F."/>
            <person name="Gallien S."/>
            <person name="Calteau A."/>
            <person name="Vallenet D."/>
            <person name="Casiot C."/>
            <person name="Chane-Woon-Ming B."/>
            <person name="Giloteaux L."/>
            <person name="Barakat M."/>
            <person name="Bonnefoy V."/>
            <person name="Bruneel O."/>
            <person name="Chandler M."/>
            <person name="Cleiss J."/>
            <person name="Duran R."/>
            <person name="Elbaz-Poulichet F."/>
            <person name="Fonknechten N."/>
            <person name="Lauga B."/>
            <person name="Mornico D."/>
            <person name="Ortet P."/>
            <person name="Schaeffer C."/>
            <person name="Siguier P."/>
            <person name="Alexander Thil Smith A."/>
            <person name="Van Dorsselaer A."/>
            <person name="Weissenbach J."/>
            <person name="Medigue C."/>
            <person name="Le Paslier D."/>
        </authorList>
    </citation>
    <scope>NUCLEOTIDE SEQUENCE</scope>
</reference>
<evidence type="ECO:0008006" key="8">
    <source>
        <dbReference type="Google" id="ProtNLM"/>
    </source>
</evidence>
<keyword evidence="2" id="KW-1003">Cell membrane</keyword>